<sequence length="82" mass="8691">MSIANTHNEFPQAPFESIEEDSPRVITALTLGTSQPGFEAYGQFTGLGEDPHAPSAQSTGQLPNVADPVPSQVLRPHGSSQF</sequence>
<dbReference type="Proteomes" id="UP000662873">
    <property type="component" value="Chromosome"/>
</dbReference>
<name>A0A809RE13_9BACT</name>
<evidence type="ECO:0000313" key="2">
    <source>
        <dbReference type="EMBL" id="BBO22645.1"/>
    </source>
</evidence>
<evidence type="ECO:0000256" key="1">
    <source>
        <dbReference type="SAM" id="MobiDB-lite"/>
    </source>
</evidence>
<gene>
    <name evidence="2" type="ORF">NPRO_02400</name>
</gene>
<protein>
    <submittedName>
        <fullName evidence="2">Uncharacterized protein</fullName>
    </submittedName>
</protein>
<dbReference type="EMBL" id="AP021858">
    <property type="protein sequence ID" value="BBO22645.1"/>
    <property type="molecule type" value="Genomic_DNA"/>
</dbReference>
<evidence type="ECO:0000313" key="3">
    <source>
        <dbReference type="Proteomes" id="UP000662873"/>
    </source>
</evidence>
<dbReference type="KEGG" id="npy:NPRO_02400"/>
<proteinExistence type="predicted"/>
<dbReference type="AlphaFoldDB" id="A0A809RE13"/>
<accession>A0A809RE13</accession>
<feature type="region of interest" description="Disordered" evidence="1">
    <location>
        <begin position="1"/>
        <end position="22"/>
    </location>
</feature>
<feature type="region of interest" description="Disordered" evidence="1">
    <location>
        <begin position="37"/>
        <end position="82"/>
    </location>
</feature>
<organism evidence="2 3">
    <name type="scientific">Candidatus Nitrosymbiomonas proteolyticus</name>
    <dbReference type="NCBI Taxonomy" id="2608984"/>
    <lineage>
        <taxon>Bacteria</taxon>
        <taxon>Bacillati</taxon>
        <taxon>Armatimonadota</taxon>
        <taxon>Armatimonadota incertae sedis</taxon>
        <taxon>Candidatus Nitrosymbiomonas</taxon>
    </lineage>
</organism>
<reference evidence="2" key="1">
    <citation type="journal article" name="DNA Res.">
        <title>The physiological potential of anammox bacteria as revealed by their core genome structure.</title>
        <authorList>
            <person name="Okubo T."/>
            <person name="Toyoda A."/>
            <person name="Fukuhara K."/>
            <person name="Uchiyama I."/>
            <person name="Harigaya Y."/>
            <person name="Kuroiwa M."/>
            <person name="Suzuki T."/>
            <person name="Murakami Y."/>
            <person name="Suwa Y."/>
            <person name="Takami H."/>
        </authorList>
    </citation>
    <scope>NUCLEOTIDE SEQUENCE</scope>
    <source>
        <strain evidence="2">317325-2</strain>
    </source>
</reference>